<dbReference type="RefSeq" id="WP_169736225.1">
    <property type="nucleotide sequence ID" value="NZ_DUIH01000021.1"/>
</dbReference>
<reference evidence="3" key="1">
    <citation type="journal article" date="2020" name="bioRxiv">
        <title>A rank-normalized archaeal taxonomy based on genome phylogeny resolves widespread incomplete and uneven classifications.</title>
        <authorList>
            <person name="Rinke C."/>
            <person name="Chuvochina M."/>
            <person name="Mussig A.J."/>
            <person name="Chaumeil P.-A."/>
            <person name="Waite D.W."/>
            <person name="Whitman W.B."/>
            <person name="Parks D.H."/>
            <person name="Hugenholtz P."/>
        </authorList>
    </citation>
    <scope>NUCLEOTIDE SEQUENCE</scope>
    <source>
        <strain evidence="3">UBA12518</strain>
    </source>
</reference>
<sequence length="321" mass="34946">MTERCAEYQRLKELLKEAKGELLYLCHKNADADAIGSAFVLRTLFGGDVGLADNLNRVAKVMCAYLGISPIESPSTEDYELVVVVDTSNTTQLNNLPLRRYCVVDHHVTYELEENAELFINEPETSTSEILLKMLRCWRIPLTRMVSIALLAGIITDTGHLRHARSSTFLHISEILSEGLVSYGEVLDIISTTPQDPSMRQAVLKAAQRMQLHRAGEFVVASSKVSSFTDAASAGLVGLGADAAFVATPLEEGVRISARARREVVSAGLNLGELLSKMARDVDGGGGGHPAAAGLEVRGKGVELLEECVKRAVEQLQRMRR</sequence>
<comment type="caution">
    <text evidence="3">The sequence shown here is derived from an EMBL/GenBank/DDBJ whole genome shotgun (WGS) entry which is preliminary data.</text>
</comment>
<evidence type="ECO:0000313" key="4">
    <source>
        <dbReference type="Proteomes" id="UP000600363"/>
    </source>
</evidence>
<dbReference type="PANTHER" id="PTHR47618">
    <property type="entry name" value="BIFUNCTIONAL OLIGORIBONUCLEASE AND PAP PHOSPHATASE NRNA"/>
    <property type="match status" value="1"/>
</dbReference>
<protein>
    <submittedName>
        <fullName evidence="3">Bifunctional oligoribonuclease/PAP phosphatase NrnA</fullName>
    </submittedName>
</protein>
<dbReference type="InterPro" id="IPR051319">
    <property type="entry name" value="Oligoribo/pAp-PDE_c-di-AMP_PDE"/>
</dbReference>
<name>A0A832RYS3_9EURY</name>
<feature type="domain" description="DDH" evidence="1">
    <location>
        <begin position="25"/>
        <end position="153"/>
    </location>
</feature>
<evidence type="ECO:0000259" key="2">
    <source>
        <dbReference type="Pfam" id="PF02272"/>
    </source>
</evidence>
<organism evidence="3 4">
    <name type="scientific">Methermicoccus shengliensis</name>
    <dbReference type="NCBI Taxonomy" id="660064"/>
    <lineage>
        <taxon>Archaea</taxon>
        <taxon>Methanobacteriati</taxon>
        <taxon>Methanobacteriota</taxon>
        <taxon>Stenosarchaea group</taxon>
        <taxon>Methanomicrobia</taxon>
        <taxon>Methanosarcinales</taxon>
        <taxon>Methermicoccaceae</taxon>
        <taxon>Methermicoccus</taxon>
    </lineage>
</organism>
<dbReference type="AlphaFoldDB" id="A0A832RYS3"/>
<accession>A0A832RYS3</accession>
<dbReference type="Gene3D" id="3.90.1640.10">
    <property type="entry name" value="inorganic pyrophosphatase (n-terminal core)"/>
    <property type="match status" value="1"/>
</dbReference>
<dbReference type="InterPro" id="IPR001667">
    <property type="entry name" value="DDH_dom"/>
</dbReference>
<dbReference type="GO" id="GO:0003676">
    <property type="term" value="F:nucleic acid binding"/>
    <property type="evidence" value="ECO:0007669"/>
    <property type="project" value="InterPro"/>
</dbReference>
<gene>
    <name evidence="3" type="ORF">HA299_06670</name>
</gene>
<dbReference type="EMBL" id="DUIH01000021">
    <property type="protein sequence ID" value="HIH70274.1"/>
    <property type="molecule type" value="Genomic_DNA"/>
</dbReference>
<dbReference type="InterPro" id="IPR003156">
    <property type="entry name" value="DHHA1_dom"/>
</dbReference>
<dbReference type="Gene3D" id="3.10.310.30">
    <property type="match status" value="1"/>
</dbReference>
<dbReference type="Pfam" id="PF01368">
    <property type="entry name" value="DHH"/>
    <property type="match status" value="1"/>
</dbReference>
<feature type="domain" description="DHHA1" evidence="2">
    <location>
        <begin position="240"/>
        <end position="315"/>
    </location>
</feature>
<dbReference type="SUPFAM" id="SSF64182">
    <property type="entry name" value="DHH phosphoesterases"/>
    <property type="match status" value="1"/>
</dbReference>
<dbReference type="Pfam" id="PF02272">
    <property type="entry name" value="DHHA1"/>
    <property type="match status" value="1"/>
</dbReference>
<dbReference type="Proteomes" id="UP000600363">
    <property type="component" value="Unassembled WGS sequence"/>
</dbReference>
<dbReference type="PANTHER" id="PTHR47618:SF1">
    <property type="entry name" value="BIFUNCTIONAL OLIGORIBONUCLEASE AND PAP PHOSPHATASE NRNA"/>
    <property type="match status" value="1"/>
</dbReference>
<dbReference type="InterPro" id="IPR038763">
    <property type="entry name" value="DHH_sf"/>
</dbReference>
<proteinExistence type="predicted"/>
<evidence type="ECO:0000313" key="3">
    <source>
        <dbReference type="EMBL" id="HIH70274.1"/>
    </source>
</evidence>
<evidence type="ECO:0000259" key="1">
    <source>
        <dbReference type="Pfam" id="PF01368"/>
    </source>
</evidence>